<sequence>MVLPLNIDIKERICRAAFSNNIRIAESSKKPYQFSLLAFTFTHVDSEWRHVALKYAWHTVYVDEPAIERVLEEIQAIHGRYTRKLCIDVKFKSIVSHYRRYSLTHENADLQPFCSLSLWPQLSELEINYLHKCAFPGLASYLEPRMGTIQKLTIRGRVPIDMRRGALFLRSEYLEEIRIDALPKSDDSLSTISSHNDPLLTMSISEHITSLSLTTLIDIRIIRSVLLTARSRLSRLELSGLCPAQLATVRISHLGQDIHSSNSPRLWVRLRMLRLRLSMRQSDDDEPVQLNIDASEFPQLLSLHISDCFADKTASEYPSMVSYEQTFSKTWPQLADLHLPALSDSDAHAISQCMPELVGLSVCSACLFSAGHQISALGIWHLLTDLSRLISVVIIVSPAHNQSGSAANSEHSKFIIARAENAPFLSLNFGLIRKDHPLRVLDIPKIRLTEHQAHAIRQQCLRISEFNADVTNKKENQNASPSASALWSVAHQEGQHLFNNCIASSSSFKSIIVAQTLSFWQT</sequence>
<name>A0A9W8CL31_9FUNG</name>
<dbReference type="AlphaFoldDB" id="A0A9W8CL31"/>
<dbReference type="Proteomes" id="UP001145021">
    <property type="component" value="Unassembled WGS sequence"/>
</dbReference>
<protein>
    <submittedName>
        <fullName evidence="1">Uncharacterized protein</fullName>
    </submittedName>
</protein>
<keyword evidence="2" id="KW-1185">Reference proteome</keyword>
<evidence type="ECO:0000313" key="1">
    <source>
        <dbReference type="EMBL" id="KAJ1648507.1"/>
    </source>
</evidence>
<proteinExistence type="predicted"/>
<accession>A0A9W8CL31</accession>
<reference evidence="1" key="1">
    <citation type="submission" date="2022-07" db="EMBL/GenBank/DDBJ databases">
        <title>Phylogenomic reconstructions and comparative analyses of Kickxellomycotina fungi.</title>
        <authorList>
            <person name="Reynolds N.K."/>
            <person name="Stajich J.E."/>
            <person name="Barry K."/>
            <person name="Grigoriev I.V."/>
            <person name="Crous P."/>
            <person name="Smith M.E."/>
        </authorList>
    </citation>
    <scope>NUCLEOTIDE SEQUENCE</scope>
    <source>
        <strain evidence="1">NBRC 105413</strain>
    </source>
</reference>
<gene>
    <name evidence="1" type="ORF">LPJ64_000205</name>
</gene>
<dbReference type="EMBL" id="JANBOH010000004">
    <property type="protein sequence ID" value="KAJ1648507.1"/>
    <property type="molecule type" value="Genomic_DNA"/>
</dbReference>
<organism evidence="1 2">
    <name type="scientific">Coemansia asiatica</name>
    <dbReference type="NCBI Taxonomy" id="1052880"/>
    <lineage>
        <taxon>Eukaryota</taxon>
        <taxon>Fungi</taxon>
        <taxon>Fungi incertae sedis</taxon>
        <taxon>Zoopagomycota</taxon>
        <taxon>Kickxellomycotina</taxon>
        <taxon>Kickxellomycetes</taxon>
        <taxon>Kickxellales</taxon>
        <taxon>Kickxellaceae</taxon>
        <taxon>Coemansia</taxon>
    </lineage>
</organism>
<evidence type="ECO:0000313" key="2">
    <source>
        <dbReference type="Proteomes" id="UP001145021"/>
    </source>
</evidence>
<comment type="caution">
    <text evidence="1">The sequence shown here is derived from an EMBL/GenBank/DDBJ whole genome shotgun (WGS) entry which is preliminary data.</text>
</comment>